<dbReference type="Proteomes" id="UP001169764">
    <property type="component" value="Unassembled WGS sequence"/>
</dbReference>
<feature type="signal peptide" evidence="1">
    <location>
        <begin position="1"/>
        <end position="19"/>
    </location>
</feature>
<sequence length="95" mass="10255">MMKYVLTGLLLLLPAAAAAQMPGIIQESSGTYSPAFFVPAGGHADTPTMRRQKLARAVALRSEVDGFLVTDGGVLTDEHQRYVQRKARDILGIAR</sequence>
<protein>
    <submittedName>
        <fullName evidence="2">Uncharacterized protein</fullName>
    </submittedName>
</protein>
<keyword evidence="1" id="KW-0732">Signal</keyword>
<gene>
    <name evidence="2" type="ORF">Q4F19_00820</name>
</gene>
<feature type="chain" id="PRO_5045644963" evidence="1">
    <location>
        <begin position="20"/>
        <end position="95"/>
    </location>
</feature>
<dbReference type="EMBL" id="JAUOTP010000001">
    <property type="protein sequence ID" value="MDO6412914.1"/>
    <property type="molecule type" value="Genomic_DNA"/>
</dbReference>
<organism evidence="2 3">
    <name type="scientific">Sphingomonas natans</name>
    <dbReference type="NCBI Taxonomy" id="3063330"/>
    <lineage>
        <taxon>Bacteria</taxon>
        <taxon>Pseudomonadati</taxon>
        <taxon>Pseudomonadota</taxon>
        <taxon>Alphaproteobacteria</taxon>
        <taxon>Sphingomonadales</taxon>
        <taxon>Sphingomonadaceae</taxon>
        <taxon>Sphingomonas</taxon>
    </lineage>
</organism>
<accession>A0ABT8Y3N3</accession>
<evidence type="ECO:0000313" key="2">
    <source>
        <dbReference type="EMBL" id="MDO6412914.1"/>
    </source>
</evidence>
<keyword evidence="3" id="KW-1185">Reference proteome</keyword>
<reference evidence="2" key="1">
    <citation type="submission" date="2023-07" db="EMBL/GenBank/DDBJ databases">
        <authorList>
            <person name="Kim M."/>
        </authorList>
    </citation>
    <scope>NUCLEOTIDE SEQUENCE</scope>
    <source>
        <strain evidence="2">BIUV-7</strain>
    </source>
</reference>
<evidence type="ECO:0000256" key="1">
    <source>
        <dbReference type="SAM" id="SignalP"/>
    </source>
</evidence>
<proteinExistence type="predicted"/>
<evidence type="ECO:0000313" key="3">
    <source>
        <dbReference type="Proteomes" id="UP001169764"/>
    </source>
</evidence>
<name>A0ABT8Y3N3_9SPHN</name>
<comment type="caution">
    <text evidence="2">The sequence shown here is derived from an EMBL/GenBank/DDBJ whole genome shotgun (WGS) entry which is preliminary data.</text>
</comment>
<dbReference type="RefSeq" id="WP_303539245.1">
    <property type="nucleotide sequence ID" value="NZ_JAUOTP010000001.1"/>
</dbReference>